<feature type="transmembrane region" description="Helical" evidence="7">
    <location>
        <begin position="104"/>
        <end position="127"/>
    </location>
</feature>
<dbReference type="SUPFAM" id="SSF161098">
    <property type="entry name" value="MetI-like"/>
    <property type="match status" value="1"/>
</dbReference>
<evidence type="ECO:0000256" key="5">
    <source>
        <dbReference type="ARBA" id="ARBA00022989"/>
    </source>
</evidence>
<evidence type="ECO:0000256" key="2">
    <source>
        <dbReference type="ARBA" id="ARBA00022448"/>
    </source>
</evidence>
<keyword evidence="3" id="KW-1003">Cell membrane</keyword>
<proteinExistence type="inferred from homology"/>
<dbReference type="GO" id="GO:0055085">
    <property type="term" value="P:transmembrane transport"/>
    <property type="evidence" value="ECO:0007669"/>
    <property type="project" value="InterPro"/>
</dbReference>
<protein>
    <submittedName>
        <fullName evidence="9">ABC transporter permease</fullName>
    </submittedName>
</protein>
<dbReference type="AlphaFoldDB" id="A0A3A8ASM4"/>
<dbReference type="Pfam" id="PF19300">
    <property type="entry name" value="BPD_transp_1_N"/>
    <property type="match status" value="1"/>
</dbReference>
<accession>A0A3A8ASM4</accession>
<organism evidence="9 10">
    <name type="scientific">Roseovarius spongiae</name>
    <dbReference type="NCBI Taxonomy" id="2320272"/>
    <lineage>
        <taxon>Bacteria</taxon>
        <taxon>Pseudomonadati</taxon>
        <taxon>Pseudomonadota</taxon>
        <taxon>Alphaproteobacteria</taxon>
        <taxon>Rhodobacterales</taxon>
        <taxon>Roseobacteraceae</taxon>
        <taxon>Roseovarius</taxon>
    </lineage>
</organism>
<gene>
    <name evidence="9" type="ORF">D6850_13480</name>
</gene>
<comment type="similarity">
    <text evidence="7">Belongs to the binding-protein-dependent transport system permease family.</text>
</comment>
<dbReference type="RefSeq" id="WP_121167762.1">
    <property type="nucleotide sequence ID" value="NZ_RAPE01000003.1"/>
</dbReference>
<dbReference type="InterPro" id="IPR045621">
    <property type="entry name" value="BPD_transp_1_N"/>
</dbReference>
<feature type="transmembrane region" description="Helical" evidence="7">
    <location>
        <begin position="179"/>
        <end position="201"/>
    </location>
</feature>
<dbReference type="OrthoDB" id="7834831at2"/>
<dbReference type="PROSITE" id="PS50928">
    <property type="entry name" value="ABC_TM1"/>
    <property type="match status" value="1"/>
</dbReference>
<dbReference type="Proteomes" id="UP000281128">
    <property type="component" value="Unassembled WGS sequence"/>
</dbReference>
<dbReference type="InterPro" id="IPR035906">
    <property type="entry name" value="MetI-like_sf"/>
</dbReference>
<dbReference type="CDD" id="cd06261">
    <property type="entry name" value="TM_PBP2"/>
    <property type="match status" value="1"/>
</dbReference>
<keyword evidence="4 7" id="KW-0812">Transmembrane</keyword>
<dbReference type="GO" id="GO:0005886">
    <property type="term" value="C:plasma membrane"/>
    <property type="evidence" value="ECO:0007669"/>
    <property type="project" value="UniProtKB-SubCell"/>
</dbReference>
<name>A0A3A8ASM4_9RHOB</name>
<feature type="transmembrane region" description="Helical" evidence="7">
    <location>
        <begin position="12"/>
        <end position="33"/>
    </location>
</feature>
<dbReference type="PANTHER" id="PTHR43163:SF6">
    <property type="entry name" value="DIPEPTIDE TRANSPORT SYSTEM PERMEASE PROTEIN DPPB-RELATED"/>
    <property type="match status" value="1"/>
</dbReference>
<evidence type="ECO:0000313" key="9">
    <source>
        <dbReference type="EMBL" id="RKF14172.1"/>
    </source>
</evidence>
<evidence type="ECO:0000256" key="4">
    <source>
        <dbReference type="ARBA" id="ARBA00022692"/>
    </source>
</evidence>
<dbReference type="Pfam" id="PF00528">
    <property type="entry name" value="BPD_transp_1"/>
    <property type="match status" value="1"/>
</dbReference>
<keyword evidence="6 7" id="KW-0472">Membrane</keyword>
<sequence>MPSGLKYLLTRLAGSLVTMLIGTMVVFFVMKLAPGDPALVVLGDFATPESIAAFNAKHGLDAPLMVQYLNWLGGLARLDFGDSLSVSSGEDIAALLMFRLPNTLFIGIYAILIAVLLSLVLGTLAAVNRGNAIDTGATSLAVLGVSMPDFWFGYMLILGLSIGLGLFPSYGFAPPSESVLGALHSGFLPALAIAAPMAAVFTRTLRTALIENLDREHVTVAKALGHPPRFRFLHHVFRNSVIPFIVVIGLQVRYLLGGVVIIERIFGINGVGSLMVEAAFARDYFVVQACAVVFLAIVLAVNYIVDLICIMLDPRRAR</sequence>
<comment type="caution">
    <text evidence="9">The sequence shown here is derived from an EMBL/GenBank/DDBJ whole genome shotgun (WGS) entry which is preliminary data.</text>
</comment>
<reference evidence="9 10" key="1">
    <citation type="submission" date="2018-09" db="EMBL/GenBank/DDBJ databases">
        <title>Roseovarius spongiae sp. nov., isolated from a marine sponge.</title>
        <authorList>
            <person name="Zhuang L."/>
            <person name="Luo L."/>
        </authorList>
    </citation>
    <scope>NUCLEOTIDE SEQUENCE [LARGE SCALE GENOMIC DNA]</scope>
    <source>
        <strain evidence="9 10">HN-E21</strain>
    </source>
</reference>
<feature type="transmembrane region" description="Helical" evidence="7">
    <location>
        <begin position="286"/>
        <end position="312"/>
    </location>
</feature>
<keyword evidence="10" id="KW-1185">Reference proteome</keyword>
<comment type="subcellular location">
    <subcellularLocation>
        <location evidence="1 7">Cell membrane</location>
        <topology evidence="1 7">Multi-pass membrane protein</topology>
    </subcellularLocation>
</comment>
<dbReference type="PANTHER" id="PTHR43163">
    <property type="entry name" value="DIPEPTIDE TRANSPORT SYSTEM PERMEASE PROTEIN DPPB-RELATED"/>
    <property type="match status" value="1"/>
</dbReference>
<keyword evidence="5 7" id="KW-1133">Transmembrane helix</keyword>
<evidence type="ECO:0000256" key="3">
    <source>
        <dbReference type="ARBA" id="ARBA00022475"/>
    </source>
</evidence>
<evidence type="ECO:0000256" key="6">
    <source>
        <dbReference type="ARBA" id="ARBA00023136"/>
    </source>
</evidence>
<feature type="domain" description="ABC transmembrane type-1" evidence="8">
    <location>
        <begin position="100"/>
        <end position="305"/>
    </location>
</feature>
<evidence type="ECO:0000313" key="10">
    <source>
        <dbReference type="Proteomes" id="UP000281128"/>
    </source>
</evidence>
<dbReference type="EMBL" id="RAPE01000003">
    <property type="protein sequence ID" value="RKF14172.1"/>
    <property type="molecule type" value="Genomic_DNA"/>
</dbReference>
<dbReference type="Gene3D" id="1.10.3720.10">
    <property type="entry name" value="MetI-like"/>
    <property type="match status" value="1"/>
</dbReference>
<keyword evidence="2 7" id="KW-0813">Transport</keyword>
<evidence type="ECO:0000259" key="8">
    <source>
        <dbReference type="PROSITE" id="PS50928"/>
    </source>
</evidence>
<dbReference type="InterPro" id="IPR000515">
    <property type="entry name" value="MetI-like"/>
</dbReference>
<evidence type="ECO:0000256" key="1">
    <source>
        <dbReference type="ARBA" id="ARBA00004651"/>
    </source>
</evidence>
<feature type="transmembrane region" description="Helical" evidence="7">
    <location>
        <begin position="241"/>
        <end position="266"/>
    </location>
</feature>
<evidence type="ECO:0000256" key="7">
    <source>
        <dbReference type="RuleBase" id="RU363032"/>
    </source>
</evidence>
<feature type="transmembrane region" description="Helical" evidence="7">
    <location>
        <begin position="139"/>
        <end position="167"/>
    </location>
</feature>